<feature type="region of interest" description="Disordered" evidence="1">
    <location>
        <begin position="335"/>
        <end position="396"/>
    </location>
</feature>
<evidence type="ECO:0000256" key="1">
    <source>
        <dbReference type="SAM" id="MobiDB-lite"/>
    </source>
</evidence>
<feature type="non-terminal residue" evidence="2">
    <location>
        <position position="613"/>
    </location>
</feature>
<feature type="compositionally biased region" description="Acidic residues" evidence="1">
    <location>
        <begin position="595"/>
        <end position="613"/>
    </location>
</feature>
<accession>A0A1L9QNS9</accession>
<proteinExistence type="predicted"/>
<protein>
    <submittedName>
        <fullName evidence="2">Uncharacterized protein</fullName>
    </submittedName>
</protein>
<comment type="caution">
    <text evidence="2">The sequence shown here is derived from an EMBL/GenBank/DDBJ whole genome shotgun (WGS) entry which is preliminary data.</text>
</comment>
<evidence type="ECO:0000313" key="2">
    <source>
        <dbReference type="EMBL" id="OJJ24296.1"/>
    </source>
</evidence>
<reference evidence="2" key="1">
    <citation type="submission" date="2016-10" db="EMBL/GenBank/DDBJ databases">
        <title>CRISPR-Cas defence system in Roseofilum reptotaenium: evidence of a bacteriophage-cyanobacterium arms race in the coral black band disease.</title>
        <authorList>
            <person name="Buerger P."/>
            <person name="Wood-Charlson E.M."/>
            <person name="Weynberg K.D."/>
            <person name="Willis B."/>
            <person name="Van Oppen M.J."/>
        </authorList>
    </citation>
    <scope>NUCLEOTIDE SEQUENCE [LARGE SCALE GENOMIC DNA]</scope>
    <source>
        <strain evidence="2">AO1-A</strain>
    </source>
</reference>
<feature type="compositionally biased region" description="Acidic residues" evidence="1">
    <location>
        <begin position="358"/>
        <end position="374"/>
    </location>
</feature>
<feature type="compositionally biased region" description="Low complexity" evidence="1">
    <location>
        <begin position="581"/>
        <end position="594"/>
    </location>
</feature>
<feature type="compositionally biased region" description="Polar residues" evidence="1">
    <location>
        <begin position="222"/>
        <end position="232"/>
    </location>
</feature>
<dbReference type="AlphaFoldDB" id="A0A1L9QNS9"/>
<feature type="region of interest" description="Disordered" evidence="1">
    <location>
        <begin position="250"/>
        <end position="284"/>
    </location>
</feature>
<feature type="compositionally biased region" description="Polar residues" evidence="1">
    <location>
        <begin position="441"/>
        <end position="471"/>
    </location>
</feature>
<sequence>MAATDDFREAIKAGELLEALKTALSESIELEITTWISLADPYGANPDEQPEAQPGYRMHSRINIVDGEIDTEVGSHFVGNGPFTELREFHINQIRSSRQIIKRNLNSIQKLFGLWAEMQQQEFETVVTHLESVAAQDTESSSSSLEEVAEVEWEVAVPPVAETVEETIEEKGDRHPETSPPPLEELEDDFFDSFDTQPTETKPQPPSDPLDDIFGENEPESPSESQKQTDLSLETIAAAAGFTAAAVAITSSAEASEPEEPLAPKPPNEESNLLDIESEEPLDDEEQEIMSAFDATYSDSVVSNLETTEEIIDAGAIEEPPLIPIEDSPEIAELDTDLSTPTLDSEESATDSSFSSFDTEEDEIMAAFDSDIDTQELSTETNDTVEESANLTHSELETFPVIDAIPSEMESSDLPISEISEITESNDQDFIGILDADSEGTDSSSNLGLTGLQESSVESLEQPEESLSNFEFSDEDNIMAEFDAQYGASIEIPTESADETPSEESLEEAILEEIVTESQDQEQEEPFPTSEESSIGNEELVETEEISETPALEEFLEMEEPPLASLETEERVETEDNPFASSETEQTSEASLLEESLETEERVEVEEDPFASS</sequence>
<name>A0A1L9QNS9_9CYAN</name>
<dbReference type="EMBL" id="MLAW01000034">
    <property type="protein sequence ID" value="OJJ24296.1"/>
    <property type="molecule type" value="Genomic_DNA"/>
</dbReference>
<keyword evidence="3" id="KW-1185">Reference proteome</keyword>
<organism evidence="2 3">
    <name type="scientific">Roseofilum reptotaenium AO1-A</name>
    <dbReference type="NCBI Taxonomy" id="1925591"/>
    <lineage>
        <taxon>Bacteria</taxon>
        <taxon>Bacillati</taxon>
        <taxon>Cyanobacteriota</taxon>
        <taxon>Cyanophyceae</taxon>
        <taxon>Desertifilales</taxon>
        <taxon>Desertifilaceae</taxon>
        <taxon>Roseofilum</taxon>
    </lineage>
</organism>
<gene>
    <name evidence="2" type="ORF">BI308_17640</name>
</gene>
<feature type="region of interest" description="Disordered" evidence="1">
    <location>
        <begin position="434"/>
        <end position="613"/>
    </location>
</feature>
<feature type="region of interest" description="Disordered" evidence="1">
    <location>
        <begin position="166"/>
        <end position="233"/>
    </location>
</feature>
<feature type="compositionally biased region" description="Acidic residues" evidence="1">
    <location>
        <begin position="496"/>
        <end position="525"/>
    </location>
</feature>
<feature type="compositionally biased region" description="Polar residues" evidence="1">
    <location>
        <begin position="375"/>
        <end position="393"/>
    </location>
</feature>
<evidence type="ECO:0000313" key="3">
    <source>
        <dbReference type="Proteomes" id="UP000183940"/>
    </source>
</evidence>
<feature type="compositionally biased region" description="Acidic residues" evidence="1">
    <location>
        <begin position="209"/>
        <end position="221"/>
    </location>
</feature>
<dbReference type="Proteomes" id="UP000183940">
    <property type="component" value="Unassembled WGS sequence"/>
</dbReference>